<keyword evidence="1" id="KW-0472">Membrane</keyword>
<comment type="caution">
    <text evidence="2">The sequence shown here is derived from an EMBL/GenBank/DDBJ whole genome shotgun (WGS) entry which is preliminary data.</text>
</comment>
<gene>
    <name evidence="2" type="ORF">Pgy4_13241</name>
</gene>
<evidence type="ECO:0000313" key="3">
    <source>
        <dbReference type="Proteomes" id="UP000005466"/>
    </source>
</evidence>
<proteinExistence type="predicted"/>
<name>F3C4R7_PSESG</name>
<evidence type="ECO:0000256" key="1">
    <source>
        <dbReference type="SAM" id="Phobius"/>
    </source>
</evidence>
<dbReference type="HOGENOM" id="CLU_2818697_0_0_6"/>
<feature type="transmembrane region" description="Helical" evidence="1">
    <location>
        <begin position="30"/>
        <end position="49"/>
    </location>
</feature>
<reference evidence="2 3" key="1">
    <citation type="journal article" date="2011" name="PLoS Pathog.">
        <title>Dynamic evolution of pathogenicity revealed by sequencing and comparative genomics of 19 Pseudomonas syringae isolates.</title>
        <authorList>
            <person name="Baltrus D.A."/>
            <person name="Nishimura M.T."/>
            <person name="Romanchuk A."/>
            <person name="Chang J.H."/>
            <person name="Mukhtar M.S."/>
            <person name="Cherkis K."/>
            <person name="Roach J."/>
            <person name="Grant S.R."/>
            <person name="Jones C.D."/>
            <person name="Dangl J.L."/>
        </authorList>
    </citation>
    <scope>NUCLEOTIDE SEQUENCE [LARGE SCALE GENOMIC DNA]</scope>
    <source>
        <strain evidence="3">race 4</strain>
    </source>
</reference>
<dbReference type="Proteomes" id="UP000005466">
    <property type="component" value="Unassembled WGS sequence"/>
</dbReference>
<keyword evidence="1" id="KW-0812">Transmembrane</keyword>
<accession>F3C4R7</accession>
<feature type="non-terminal residue" evidence="2">
    <location>
        <position position="68"/>
    </location>
</feature>
<organism evidence="2 3">
    <name type="scientific">Pseudomonas savastanoi pv. glycinea str. race 4</name>
    <dbReference type="NCBI Taxonomy" id="875330"/>
    <lineage>
        <taxon>Bacteria</taxon>
        <taxon>Pseudomonadati</taxon>
        <taxon>Pseudomonadota</taxon>
        <taxon>Gammaproteobacteria</taxon>
        <taxon>Pseudomonadales</taxon>
        <taxon>Pseudomonadaceae</taxon>
        <taxon>Pseudomonas</taxon>
    </lineage>
</organism>
<keyword evidence="1" id="KW-1133">Transmembrane helix</keyword>
<sequence>MTFAVIGLVIALIYPTLVRASGAQAGRGAYGLAGLLAIGVVATIGYMFVPSHVVSASSVPAIVPVAPG</sequence>
<protein>
    <submittedName>
        <fullName evidence="2">Uncharacterized protein</fullName>
    </submittedName>
</protein>
<evidence type="ECO:0000313" key="2">
    <source>
        <dbReference type="EMBL" id="EGH12900.1"/>
    </source>
</evidence>
<dbReference type="EMBL" id="ADWY01000579">
    <property type="protein sequence ID" value="EGH12900.1"/>
    <property type="molecule type" value="Genomic_DNA"/>
</dbReference>
<dbReference type="AlphaFoldDB" id="F3C4R7"/>